<dbReference type="RefSeq" id="XP_031942837.1">
    <property type="nucleotide sequence ID" value="XM_032091390.1"/>
</dbReference>
<organism evidence="2 3">
    <name type="scientific">Aspergillus pseudonomiae</name>
    <dbReference type="NCBI Taxonomy" id="1506151"/>
    <lineage>
        <taxon>Eukaryota</taxon>
        <taxon>Fungi</taxon>
        <taxon>Dikarya</taxon>
        <taxon>Ascomycota</taxon>
        <taxon>Pezizomycotina</taxon>
        <taxon>Eurotiomycetes</taxon>
        <taxon>Eurotiomycetidae</taxon>
        <taxon>Eurotiales</taxon>
        <taxon>Aspergillaceae</taxon>
        <taxon>Aspergillus</taxon>
        <taxon>Aspergillus subgen. Circumdati</taxon>
    </lineage>
</organism>
<dbReference type="GO" id="GO:0016301">
    <property type="term" value="F:kinase activity"/>
    <property type="evidence" value="ECO:0007669"/>
    <property type="project" value="UniProtKB-KW"/>
</dbReference>
<feature type="domain" description="Aminoglycoside phosphotransferase" evidence="1">
    <location>
        <begin position="79"/>
        <end position="266"/>
    </location>
</feature>
<dbReference type="InterPro" id="IPR051678">
    <property type="entry name" value="AGP_Transferase"/>
</dbReference>
<evidence type="ECO:0000313" key="2">
    <source>
        <dbReference type="EMBL" id="KAE8405518.1"/>
    </source>
</evidence>
<gene>
    <name evidence="2" type="ORF">BDV37DRAFT_89161</name>
</gene>
<dbReference type="Proteomes" id="UP000325579">
    <property type="component" value="Unassembled WGS sequence"/>
</dbReference>
<dbReference type="GeneID" id="43676081"/>
<protein>
    <submittedName>
        <fullName evidence="2">Kinase-like domain-containing protein</fullName>
    </submittedName>
</protein>
<dbReference type="Pfam" id="PF01636">
    <property type="entry name" value="APH"/>
    <property type="match status" value="1"/>
</dbReference>
<dbReference type="InterPro" id="IPR002575">
    <property type="entry name" value="Aminoglycoside_PTrfase"/>
</dbReference>
<dbReference type="InterPro" id="IPR011009">
    <property type="entry name" value="Kinase-like_dom_sf"/>
</dbReference>
<keyword evidence="3" id="KW-1185">Reference proteome</keyword>
<dbReference type="Gene3D" id="3.90.1200.10">
    <property type="match status" value="1"/>
</dbReference>
<dbReference type="PANTHER" id="PTHR21310">
    <property type="entry name" value="AMINOGLYCOSIDE PHOSPHOTRANSFERASE-RELATED-RELATED"/>
    <property type="match status" value="1"/>
</dbReference>
<reference evidence="2 3" key="1">
    <citation type="submission" date="2019-04" db="EMBL/GenBank/DDBJ databases">
        <authorList>
            <consortium name="DOE Joint Genome Institute"/>
            <person name="Mondo S."/>
            <person name="Kjaerbolling I."/>
            <person name="Vesth T."/>
            <person name="Frisvad J.C."/>
            <person name="Nybo J.L."/>
            <person name="Theobald S."/>
            <person name="Kildgaard S."/>
            <person name="Isbrandt T."/>
            <person name="Kuo A."/>
            <person name="Sato A."/>
            <person name="Lyhne E.K."/>
            <person name="Kogle M.E."/>
            <person name="Wiebenga A."/>
            <person name="Kun R.S."/>
            <person name="Lubbers R.J."/>
            <person name="Makela M.R."/>
            <person name="Barry K."/>
            <person name="Chovatia M."/>
            <person name="Clum A."/>
            <person name="Daum C."/>
            <person name="Haridas S."/>
            <person name="He G."/>
            <person name="LaButti K."/>
            <person name="Lipzen A."/>
            <person name="Riley R."/>
            <person name="Salamov A."/>
            <person name="Simmons B.A."/>
            <person name="Magnuson J.K."/>
            <person name="Henrissat B."/>
            <person name="Mortensen U.H."/>
            <person name="Larsen T.O."/>
            <person name="Devries R.P."/>
            <person name="Grigoriev I.V."/>
            <person name="Machida M."/>
            <person name="Baker S.E."/>
            <person name="Andersen M.R."/>
            <person name="Cantor M.N."/>
            <person name="Hua S.X."/>
        </authorList>
    </citation>
    <scope>NUCLEOTIDE SEQUENCE [LARGE SCALE GENOMIC DNA]</scope>
    <source>
        <strain evidence="2 3">CBS 119388</strain>
    </source>
</reference>
<dbReference type="SUPFAM" id="SSF56112">
    <property type="entry name" value="Protein kinase-like (PK-like)"/>
    <property type="match status" value="1"/>
</dbReference>
<dbReference type="Gene3D" id="3.30.200.20">
    <property type="entry name" value="Phosphorylase Kinase, domain 1"/>
    <property type="match status" value="1"/>
</dbReference>
<proteinExistence type="predicted"/>
<keyword evidence="2" id="KW-0418">Kinase</keyword>
<name>A0A5N7DIZ4_9EURO</name>
<evidence type="ECO:0000313" key="3">
    <source>
        <dbReference type="Proteomes" id="UP000325579"/>
    </source>
</evidence>
<dbReference type="AlphaFoldDB" id="A0A5N7DIZ4"/>
<evidence type="ECO:0000259" key="1">
    <source>
        <dbReference type="Pfam" id="PF01636"/>
    </source>
</evidence>
<dbReference type="EMBL" id="ML736759">
    <property type="protein sequence ID" value="KAE8405518.1"/>
    <property type="molecule type" value="Genomic_DNA"/>
</dbReference>
<sequence>MTVIDATKSTKDHEAAVLRELSPTPYACSSIERLSGGVMNTTYKGHLLRPLSDGATTIVIKIGEEGSAMLPGVKFSTARCVTEQAMLQHMGDQPHVVDPETHISVRSPNLYHYFSKSNTQVMEDIRDSQSLDDLLHSPVAAKMTTATAKALGESLGVWISYFHSTCQSRINAEFSEIIRRNSDDIAQRGEMTKRKSLDTAHLTEPARSYTLKEIDVGCTPEDIVLHGDFTIRNVLIKDTCLHIVDWELCRYGDRTQDICSMISQLYMSFHFHKLDTAMTMLQAFLSRYSPLTEELAYRIVLMTGMYFFWVRLYIPEPEADVAQLLRLAADLIVMGAERDRKRIAETFLGCLFTNL</sequence>
<dbReference type="OrthoDB" id="25129at2759"/>
<accession>A0A5N7DIZ4</accession>
<keyword evidence="2" id="KW-0808">Transferase</keyword>